<protein>
    <submittedName>
        <fullName evidence="1">Uncharacterized protein</fullName>
    </submittedName>
</protein>
<dbReference type="EMBL" id="BGPR01053769">
    <property type="protein sequence ID" value="GBO30583.1"/>
    <property type="molecule type" value="Genomic_DNA"/>
</dbReference>
<proteinExistence type="predicted"/>
<dbReference type="AlphaFoldDB" id="A0A4Y2VYQ8"/>
<comment type="caution">
    <text evidence="1">The sequence shown here is derived from an EMBL/GenBank/DDBJ whole genome shotgun (WGS) entry which is preliminary data.</text>
</comment>
<dbReference type="Proteomes" id="UP000499080">
    <property type="component" value="Unassembled WGS sequence"/>
</dbReference>
<gene>
    <name evidence="1" type="ORF">AVEN_126275_1</name>
</gene>
<organism evidence="1 2">
    <name type="scientific">Araneus ventricosus</name>
    <name type="common">Orbweaver spider</name>
    <name type="synonym">Epeira ventricosa</name>
    <dbReference type="NCBI Taxonomy" id="182803"/>
    <lineage>
        <taxon>Eukaryota</taxon>
        <taxon>Metazoa</taxon>
        <taxon>Ecdysozoa</taxon>
        <taxon>Arthropoda</taxon>
        <taxon>Chelicerata</taxon>
        <taxon>Arachnida</taxon>
        <taxon>Araneae</taxon>
        <taxon>Araneomorphae</taxon>
        <taxon>Entelegynae</taxon>
        <taxon>Araneoidea</taxon>
        <taxon>Araneidae</taxon>
        <taxon>Araneus</taxon>
    </lineage>
</organism>
<evidence type="ECO:0000313" key="1">
    <source>
        <dbReference type="EMBL" id="GBO30583.1"/>
    </source>
</evidence>
<sequence>MDDFHSIRINSEFSLNKTKDDWTERETKEYNLQGIPPNGEPKARQNAGKTSVEEIAVRGVDLLFHFRSSFGTRWRIFRSGCQADRDATRFGLLTNGKRGSYVTVTRFSVTVF</sequence>
<keyword evidence="2" id="KW-1185">Reference proteome</keyword>
<accession>A0A4Y2VYQ8</accession>
<evidence type="ECO:0000313" key="2">
    <source>
        <dbReference type="Proteomes" id="UP000499080"/>
    </source>
</evidence>
<name>A0A4Y2VYQ8_ARAVE</name>
<reference evidence="1 2" key="1">
    <citation type="journal article" date="2019" name="Sci. Rep.">
        <title>Orb-weaving spider Araneus ventricosus genome elucidates the spidroin gene catalogue.</title>
        <authorList>
            <person name="Kono N."/>
            <person name="Nakamura H."/>
            <person name="Ohtoshi R."/>
            <person name="Moran D.A.P."/>
            <person name="Shinohara A."/>
            <person name="Yoshida Y."/>
            <person name="Fujiwara M."/>
            <person name="Mori M."/>
            <person name="Tomita M."/>
            <person name="Arakawa K."/>
        </authorList>
    </citation>
    <scope>NUCLEOTIDE SEQUENCE [LARGE SCALE GENOMIC DNA]</scope>
</reference>